<accession>A0A498R565</accession>
<dbReference type="InterPro" id="IPR025943">
    <property type="entry name" value="Sigma_54_int_dom_ATP-bd_2"/>
</dbReference>
<dbReference type="SMART" id="SM00382">
    <property type="entry name" value="AAA"/>
    <property type="match status" value="1"/>
</dbReference>
<dbReference type="EC" id="3.4.21.53" evidence="5"/>
<keyword evidence="6" id="KW-1133">Transmembrane helix</keyword>
<evidence type="ECO:0000256" key="4">
    <source>
        <dbReference type="ARBA" id="ARBA00026070"/>
    </source>
</evidence>
<dbReference type="InterPro" id="IPR020568">
    <property type="entry name" value="Ribosomal_Su5_D2-typ_SF"/>
</dbReference>
<dbReference type="PROSITE" id="PS01046">
    <property type="entry name" value="LON_SER"/>
    <property type="match status" value="1"/>
</dbReference>
<dbReference type="Pfam" id="PF05362">
    <property type="entry name" value="Lon_C"/>
    <property type="match status" value="1"/>
</dbReference>
<evidence type="ECO:0000256" key="6">
    <source>
        <dbReference type="SAM" id="Phobius"/>
    </source>
</evidence>
<evidence type="ECO:0000259" key="7">
    <source>
        <dbReference type="PROSITE" id="PS51786"/>
    </source>
</evidence>
<evidence type="ECO:0000313" key="8">
    <source>
        <dbReference type="EMBL" id="VBB06255.1"/>
    </source>
</evidence>
<feature type="active site" evidence="5">
    <location>
        <position position="491"/>
    </location>
</feature>
<evidence type="ECO:0000256" key="1">
    <source>
        <dbReference type="ARBA" id="ARBA00022670"/>
    </source>
</evidence>
<keyword evidence="3 5" id="KW-0720">Serine protease</keyword>
<comment type="catalytic activity">
    <reaction evidence="5">
        <text>Hydrolysis of proteins in presence of ATP.</text>
        <dbReference type="EC" id="3.4.21.53"/>
    </reaction>
</comment>
<dbReference type="CDD" id="cd00009">
    <property type="entry name" value="AAA"/>
    <property type="match status" value="1"/>
</dbReference>
<dbReference type="InterPro" id="IPR008268">
    <property type="entry name" value="Peptidase_S16_AS"/>
</dbReference>
<sequence length="560" mass="61293">MDYAVNIISLIQVFFAIVIGLYFWNLLRSQQGNRVAVEKESKKEMDRLQRLREISLTEPLSEKTRPSTFSEIIGQEEGLKALRAALCGPNPQHVLVYGPPGIGKTAAARLILEEAKSNPLSPFGTEAKFIEMDANIARFDERGIADPLIGTVHDPIYQGAGAMGVAGIPQPKPGAVTKAHGGILFLDEIGELHHIQMNKLLKVLEDRKVFLESSYYNSEDTNIPTHIHDIFQKGLPADFRLVGATTRTPQEIPPAIRSRCVEIFFRSLLPDEVGSIAQNAVKKIDCTMEEAALDVIKRYATNGREAVNMVQIAAGIAMNNKNRCITRTDMEWVVNFGQYAPRPEKKIPPKPQVGFVNGLAVYGPNMGTMMEIEVSAMPNPYNTGKFIVTGVVDEEEIGASGRTMRRKSMAKASVDNVLTVLQNYKQIDLRKYDIHVNFPGGGPIDGPSAGITVASAIYSAISKIPVDNTVAMTGEISIRGLVKPVGGVTAKIEAAKQAGARKVIIPKENWQEMYRGLDIEVVGVENIDEVFKHALLENNEKVHLGVVVPQHDLLTAAGVN</sequence>
<comment type="similarity">
    <text evidence="5">Belongs to the peptidase S16 family.</text>
</comment>
<dbReference type="EMBL" id="UPPP01000062">
    <property type="protein sequence ID" value="VBB06255.1"/>
    <property type="molecule type" value="Genomic_DNA"/>
</dbReference>
<dbReference type="NCBIfam" id="TIGR02902">
    <property type="entry name" value="spore_lonB"/>
    <property type="match status" value="1"/>
</dbReference>
<dbReference type="SUPFAM" id="SSF52540">
    <property type="entry name" value="P-loop containing nucleoside triphosphate hydrolases"/>
    <property type="match status" value="1"/>
</dbReference>
<dbReference type="InterPro" id="IPR027065">
    <property type="entry name" value="Lon_Prtase"/>
</dbReference>
<comment type="subunit">
    <text evidence="4">Homohexamer. Organized in a ring with a central cavity.</text>
</comment>
<dbReference type="GO" id="GO:0005524">
    <property type="term" value="F:ATP binding"/>
    <property type="evidence" value="ECO:0007669"/>
    <property type="project" value="InterPro"/>
</dbReference>
<feature type="domain" description="Lon proteolytic" evidence="7">
    <location>
        <begin position="350"/>
        <end position="537"/>
    </location>
</feature>
<dbReference type="PANTHER" id="PTHR10046">
    <property type="entry name" value="ATP DEPENDENT LON PROTEASE FAMILY MEMBER"/>
    <property type="match status" value="1"/>
</dbReference>
<gene>
    <name evidence="8" type="ORF">LUCI_1474</name>
</gene>
<dbReference type="InterPro" id="IPR008269">
    <property type="entry name" value="Lon_proteolytic"/>
</dbReference>
<dbReference type="SUPFAM" id="SSF54211">
    <property type="entry name" value="Ribosomal protein S5 domain 2-like"/>
    <property type="match status" value="1"/>
</dbReference>
<dbReference type="RefSeq" id="WP_122627216.1">
    <property type="nucleotide sequence ID" value="NZ_UPPP01000062.1"/>
</dbReference>
<evidence type="ECO:0000256" key="3">
    <source>
        <dbReference type="ARBA" id="ARBA00022825"/>
    </source>
</evidence>
<dbReference type="PROSITE" id="PS51786">
    <property type="entry name" value="LON_PROTEOLYTIC"/>
    <property type="match status" value="1"/>
</dbReference>
<dbReference type="GO" id="GO:0004252">
    <property type="term" value="F:serine-type endopeptidase activity"/>
    <property type="evidence" value="ECO:0007669"/>
    <property type="project" value="UniProtKB-UniRule"/>
</dbReference>
<evidence type="ECO:0000256" key="2">
    <source>
        <dbReference type="ARBA" id="ARBA00022801"/>
    </source>
</evidence>
<dbReference type="InterPro" id="IPR014251">
    <property type="entry name" value="Spore_LonB"/>
</dbReference>
<dbReference type="InterPro" id="IPR000523">
    <property type="entry name" value="Mg_chelatse_chII-like_cat_dom"/>
</dbReference>
<dbReference type="PRINTS" id="PR00830">
    <property type="entry name" value="ENDOLAPTASE"/>
</dbReference>
<organism evidence="8 9">
    <name type="scientific">Lucifera butyrica</name>
    <dbReference type="NCBI Taxonomy" id="1351585"/>
    <lineage>
        <taxon>Bacteria</taxon>
        <taxon>Bacillati</taxon>
        <taxon>Bacillota</taxon>
        <taxon>Negativicutes</taxon>
        <taxon>Veillonellales</taxon>
        <taxon>Veillonellaceae</taxon>
        <taxon>Lucifera</taxon>
    </lineage>
</organism>
<dbReference type="Gene3D" id="3.40.50.300">
    <property type="entry name" value="P-loop containing nucleotide triphosphate hydrolases"/>
    <property type="match status" value="2"/>
</dbReference>
<dbReference type="OrthoDB" id="2318150at2"/>
<dbReference type="InterPro" id="IPR027417">
    <property type="entry name" value="P-loop_NTPase"/>
</dbReference>
<dbReference type="PROSITE" id="PS00676">
    <property type="entry name" value="SIGMA54_INTERACT_2"/>
    <property type="match status" value="1"/>
</dbReference>
<evidence type="ECO:0000256" key="5">
    <source>
        <dbReference type="PROSITE-ProRule" id="PRU01122"/>
    </source>
</evidence>
<dbReference type="GO" id="GO:0030163">
    <property type="term" value="P:protein catabolic process"/>
    <property type="evidence" value="ECO:0007669"/>
    <property type="project" value="InterPro"/>
</dbReference>
<dbReference type="GO" id="GO:0006508">
    <property type="term" value="P:proteolysis"/>
    <property type="evidence" value="ECO:0007669"/>
    <property type="project" value="UniProtKB-KW"/>
</dbReference>
<name>A0A498R565_9FIRM</name>
<dbReference type="Gene3D" id="3.30.230.10">
    <property type="match status" value="1"/>
</dbReference>
<keyword evidence="6" id="KW-0812">Transmembrane</keyword>
<feature type="active site" evidence="5">
    <location>
        <position position="448"/>
    </location>
</feature>
<feature type="transmembrane region" description="Helical" evidence="6">
    <location>
        <begin position="6"/>
        <end position="24"/>
    </location>
</feature>
<dbReference type="Proteomes" id="UP000277811">
    <property type="component" value="Unassembled WGS sequence"/>
</dbReference>
<keyword evidence="2 5" id="KW-0378">Hydrolase</keyword>
<keyword evidence="1 5" id="KW-0645">Protease</keyword>
<evidence type="ECO:0000313" key="9">
    <source>
        <dbReference type="Proteomes" id="UP000277811"/>
    </source>
</evidence>
<dbReference type="Pfam" id="PF01078">
    <property type="entry name" value="Mg_chelatase"/>
    <property type="match status" value="1"/>
</dbReference>
<dbReference type="AlphaFoldDB" id="A0A498R565"/>
<dbReference type="GO" id="GO:0004176">
    <property type="term" value="F:ATP-dependent peptidase activity"/>
    <property type="evidence" value="ECO:0007669"/>
    <property type="project" value="UniProtKB-UniRule"/>
</dbReference>
<dbReference type="InterPro" id="IPR003593">
    <property type="entry name" value="AAA+_ATPase"/>
</dbReference>
<dbReference type="InterPro" id="IPR014721">
    <property type="entry name" value="Ribsml_uS5_D2-typ_fold_subgr"/>
</dbReference>
<proteinExistence type="inferred from homology"/>
<protein>
    <recommendedName>
        <fullName evidence="5">endopeptidase La</fullName>
        <ecNumber evidence="5">3.4.21.53</ecNumber>
    </recommendedName>
</protein>
<reference evidence="8 9" key="1">
    <citation type="submission" date="2018-06" db="EMBL/GenBank/DDBJ databases">
        <authorList>
            <person name="Strepis N."/>
        </authorList>
    </citation>
    <scope>NUCLEOTIDE SEQUENCE [LARGE SCALE GENOMIC DNA]</scope>
    <source>
        <strain evidence="8">LUCI</strain>
    </source>
</reference>
<keyword evidence="9" id="KW-1185">Reference proteome</keyword>
<keyword evidence="6" id="KW-0472">Membrane</keyword>